<protein>
    <submittedName>
        <fullName evidence="2">SDR family NAD(P)-dependent oxidoreductase</fullName>
    </submittedName>
</protein>
<sequence length="356" mass="40817">MNIFITGATGFLGTNLVKKLIEEGHHIYVLMRNQIKFNKLLDQLDSRHINHVHAVEGELTTENLGLKAPVLQRLIGNIDVFCHSAAMLSFDENDREKSFCVNVQGTKHVLDLAELVGAKTFIHVSTAYTLGSRKVGTETLYPLQSSFTNSYEESKCHAEHLVMTYKDKFDVMVMRPSIIIGDSMTGKADTTFGLYSILRTIELLKKKLERNVSSVRPSYRLLMDKDTVSNLVPVNYVVKVITRAMNYGNKNKIYNIVNTAPLTNSMLVEAVKEAFDFDQIEMIPYEDRGLLTLEEQKMNEPLDVFKDYLNRSINFQDENTRELLSYTNEEPFHMEYDTVLRIINGFRNRRAKVKIQ</sequence>
<dbReference type="PANTHER" id="PTHR11011:SF45">
    <property type="entry name" value="FATTY ACYL-COA REDUCTASE CG8306-RELATED"/>
    <property type="match status" value="1"/>
</dbReference>
<reference evidence="2 3" key="1">
    <citation type="submission" date="2019-10" db="EMBL/GenBank/DDBJ databases">
        <title>Bacillus aerolatum sp. nov., isolated from bioaerosol of sport playgrounds.</title>
        <authorList>
            <person name="Chen P."/>
            <person name="Zhang G."/>
        </authorList>
    </citation>
    <scope>NUCLEOTIDE SEQUENCE [LARGE SCALE GENOMIC DNA]</scope>
    <source>
        <strain evidence="2 3">CX253</strain>
    </source>
</reference>
<gene>
    <name evidence="2" type="ORF">F9802_11215</name>
</gene>
<dbReference type="Pfam" id="PF07993">
    <property type="entry name" value="NAD_binding_4"/>
    <property type="match status" value="1"/>
</dbReference>
<dbReference type="GO" id="GO:0035336">
    <property type="term" value="P:long-chain fatty-acyl-CoA metabolic process"/>
    <property type="evidence" value="ECO:0007669"/>
    <property type="project" value="TreeGrafter"/>
</dbReference>
<dbReference type="RefSeq" id="WP_152151969.1">
    <property type="nucleotide sequence ID" value="NZ_WEIO01000006.1"/>
</dbReference>
<comment type="caution">
    <text evidence="2">The sequence shown here is derived from an EMBL/GenBank/DDBJ whole genome shotgun (WGS) entry which is preliminary data.</text>
</comment>
<dbReference type="Gene3D" id="3.40.50.720">
    <property type="entry name" value="NAD(P)-binding Rossmann-like Domain"/>
    <property type="match status" value="1"/>
</dbReference>
<evidence type="ECO:0000313" key="2">
    <source>
        <dbReference type="EMBL" id="KAB7706153.1"/>
    </source>
</evidence>
<evidence type="ECO:0000259" key="1">
    <source>
        <dbReference type="Pfam" id="PF07993"/>
    </source>
</evidence>
<organism evidence="2 3">
    <name type="scientific">Bacillus aerolatus</name>
    <dbReference type="NCBI Taxonomy" id="2653354"/>
    <lineage>
        <taxon>Bacteria</taxon>
        <taxon>Bacillati</taxon>
        <taxon>Bacillota</taxon>
        <taxon>Bacilli</taxon>
        <taxon>Bacillales</taxon>
        <taxon>Bacillaceae</taxon>
        <taxon>Bacillus</taxon>
    </lineage>
</organism>
<dbReference type="PANTHER" id="PTHR11011">
    <property type="entry name" value="MALE STERILITY PROTEIN 2-RELATED"/>
    <property type="match status" value="1"/>
</dbReference>
<dbReference type="Proteomes" id="UP000429595">
    <property type="component" value="Unassembled WGS sequence"/>
</dbReference>
<proteinExistence type="predicted"/>
<dbReference type="InterPro" id="IPR013120">
    <property type="entry name" value="FAR_NAD-bd"/>
</dbReference>
<dbReference type="EMBL" id="WEIO01000006">
    <property type="protein sequence ID" value="KAB7706153.1"/>
    <property type="molecule type" value="Genomic_DNA"/>
</dbReference>
<keyword evidence="3" id="KW-1185">Reference proteome</keyword>
<feature type="domain" description="Thioester reductase (TE)" evidence="1">
    <location>
        <begin position="5"/>
        <end position="241"/>
    </location>
</feature>
<dbReference type="InterPro" id="IPR026055">
    <property type="entry name" value="FAR"/>
</dbReference>
<dbReference type="AlphaFoldDB" id="A0A6I1FUA7"/>
<dbReference type="GO" id="GO:0080019">
    <property type="term" value="F:alcohol-forming very long-chain fatty acyl-CoA reductase activity"/>
    <property type="evidence" value="ECO:0007669"/>
    <property type="project" value="InterPro"/>
</dbReference>
<dbReference type="SUPFAM" id="SSF51735">
    <property type="entry name" value="NAD(P)-binding Rossmann-fold domains"/>
    <property type="match status" value="1"/>
</dbReference>
<name>A0A6I1FUA7_9BACI</name>
<dbReference type="InterPro" id="IPR036291">
    <property type="entry name" value="NAD(P)-bd_dom_sf"/>
</dbReference>
<evidence type="ECO:0000313" key="3">
    <source>
        <dbReference type="Proteomes" id="UP000429595"/>
    </source>
</evidence>
<accession>A0A6I1FUA7</accession>